<organism evidence="2 3">
    <name type="scientific">Staurois parvus</name>
    <dbReference type="NCBI Taxonomy" id="386267"/>
    <lineage>
        <taxon>Eukaryota</taxon>
        <taxon>Metazoa</taxon>
        <taxon>Chordata</taxon>
        <taxon>Craniata</taxon>
        <taxon>Vertebrata</taxon>
        <taxon>Euteleostomi</taxon>
        <taxon>Amphibia</taxon>
        <taxon>Batrachia</taxon>
        <taxon>Anura</taxon>
        <taxon>Neobatrachia</taxon>
        <taxon>Ranoidea</taxon>
        <taxon>Ranidae</taxon>
        <taxon>Staurois</taxon>
    </lineage>
</organism>
<sequence length="83" mass="8915">MCLARPDDGGYHFWWRGGTSSWLPAPSLESWTGAWRHRELNPADAGPQGGPPPWNMSGTEALGPGDTSTNQPQGTVVIEPSVE</sequence>
<dbReference type="Proteomes" id="UP001162483">
    <property type="component" value="Unassembled WGS sequence"/>
</dbReference>
<gene>
    <name evidence="2" type="ORF">SPARVUS_LOCUS16585281</name>
</gene>
<reference evidence="2" key="1">
    <citation type="submission" date="2023-05" db="EMBL/GenBank/DDBJ databases">
        <authorList>
            <person name="Stuckert A."/>
        </authorList>
    </citation>
    <scope>NUCLEOTIDE SEQUENCE</scope>
</reference>
<comment type="caution">
    <text evidence="2">The sequence shown here is derived from an EMBL/GenBank/DDBJ whole genome shotgun (WGS) entry which is preliminary data.</text>
</comment>
<accession>A0ABN9HQM6</accession>
<evidence type="ECO:0000256" key="1">
    <source>
        <dbReference type="SAM" id="MobiDB-lite"/>
    </source>
</evidence>
<keyword evidence="3" id="KW-1185">Reference proteome</keyword>
<feature type="non-terminal residue" evidence="2">
    <location>
        <position position="83"/>
    </location>
</feature>
<evidence type="ECO:0000313" key="3">
    <source>
        <dbReference type="Proteomes" id="UP001162483"/>
    </source>
</evidence>
<evidence type="ECO:0000313" key="2">
    <source>
        <dbReference type="EMBL" id="CAI9624085.1"/>
    </source>
</evidence>
<feature type="region of interest" description="Disordered" evidence="1">
    <location>
        <begin position="39"/>
        <end position="83"/>
    </location>
</feature>
<proteinExistence type="predicted"/>
<protein>
    <submittedName>
        <fullName evidence="2">Uncharacterized protein</fullName>
    </submittedName>
</protein>
<name>A0ABN9HQM6_9NEOB</name>
<dbReference type="EMBL" id="CATNWA010021823">
    <property type="protein sequence ID" value="CAI9624085.1"/>
    <property type="molecule type" value="Genomic_DNA"/>
</dbReference>